<evidence type="ECO:0000256" key="2">
    <source>
        <dbReference type="SAM" id="SignalP"/>
    </source>
</evidence>
<keyword evidence="2" id="KW-0732">Signal</keyword>
<dbReference type="Proteomes" id="UP001149140">
    <property type="component" value="Unassembled WGS sequence"/>
</dbReference>
<accession>A0A9X3S4D1</accession>
<comment type="caution">
    <text evidence="3">The sequence shown here is derived from an EMBL/GenBank/DDBJ whole genome shotgun (WGS) entry which is preliminary data.</text>
</comment>
<dbReference type="RefSeq" id="WP_270043578.1">
    <property type="nucleotide sequence ID" value="NZ_JAPDOD010000032.1"/>
</dbReference>
<organism evidence="3 4">
    <name type="scientific">Solirubrobacter ginsenosidimutans</name>
    <dbReference type="NCBI Taxonomy" id="490573"/>
    <lineage>
        <taxon>Bacteria</taxon>
        <taxon>Bacillati</taxon>
        <taxon>Actinomycetota</taxon>
        <taxon>Thermoleophilia</taxon>
        <taxon>Solirubrobacterales</taxon>
        <taxon>Solirubrobacteraceae</taxon>
        <taxon>Solirubrobacter</taxon>
    </lineage>
</organism>
<gene>
    <name evidence="3" type="ORF">OM076_28915</name>
</gene>
<feature type="chain" id="PRO_5040755763" description="Htaa domain-containing protein" evidence="2">
    <location>
        <begin position="28"/>
        <end position="323"/>
    </location>
</feature>
<feature type="region of interest" description="Disordered" evidence="1">
    <location>
        <begin position="180"/>
        <end position="209"/>
    </location>
</feature>
<dbReference type="PROSITE" id="PS51318">
    <property type="entry name" value="TAT"/>
    <property type="match status" value="1"/>
</dbReference>
<keyword evidence="4" id="KW-1185">Reference proteome</keyword>
<evidence type="ECO:0000313" key="3">
    <source>
        <dbReference type="EMBL" id="MDA0164327.1"/>
    </source>
</evidence>
<evidence type="ECO:0000256" key="1">
    <source>
        <dbReference type="SAM" id="MobiDB-lite"/>
    </source>
</evidence>
<reference evidence="3" key="1">
    <citation type="submission" date="2022-10" db="EMBL/GenBank/DDBJ databases">
        <title>The WGS of Solirubrobacter ginsenosidimutans DSM 21036.</title>
        <authorList>
            <person name="Jiang Z."/>
        </authorList>
    </citation>
    <scope>NUCLEOTIDE SEQUENCE</scope>
    <source>
        <strain evidence="3">DSM 21036</strain>
    </source>
</reference>
<dbReference type="EMBL" id="JAPDOD010000032">
    <property type="protein sequence ID" value="MDA0164327.1"/>
    <property type="molecule type" value="Genomic_DNA"/>
</dbReference>
<sequence length="323" mass="32763">MPDLRSFVIAFTTAAALAAAGAPAALADINFVAMPGYAGVELDDDAASRLELVRDGVVIASSDEGVISVDALEVGDVARAYAGDTPAGSATYDGTPVLSDVCVGSAAFTATRAPAAAFEFAGAFSDNALDPVTGTWDSNPTARITLDRPLADGDMAMVAVGNDRLDPPVFSMRMEPAVACTGAPTKPKPTPTGTPTPAPGANGEPKAPAHKPAFAATVHAAGAALARRKLAHRAHVSLPFAFPEPGKVQLRIVAHGRTIAVGSRTAAGTAKVTLKLSAAGRRLLQRSPHLKVTLKAVFTPSRAGAAPQRASTKVTLTGSSSRA</sequence>
<feature type="compositionally biased region" description="Pro residues" evidence="1">
    <location>
        <begin position="186"/>
        <end position="198"/>
    </location>
</feature>
<proteinExistence type="predicted"/>
<dbReference type="InterPro" id="IPR006311">
    <property type="entry name" value="TAT_signal"/>
</dbReference>
<evidence type="ECO:0008006" key="5">
    <source>
        <dbReference type="Google" id="ProtNLM"/>
    </source>
</evidence>
<protein>
    <recommendedName>
        <fullName evidence="5">Htaa domain-containing protein</fullName>
    </recommendedName>
</protein>
<feature type="signal peptide" evidence="2">
    <location>
        <begin position="1"/>
        <end position="27"/>
    </location>
</feature>
<feature type="compositionally biased region" description="Polar residues" evidence="1">
    <location>
        <begin position="309"/>
        <end position="323"/>
    </location>
</feature>
<feature type="region of interest" description="Disordered" evidence="1">
    <location>
        <begin position="303"/>
        <end position="323"/>
    </location>
</feature>
<evidence type="ECO:0000313" key="4">
    <source>
        <dbReference type="Proteomes" id="UP001149140"/>
    </source>
</evidence>
<dbReference type="AlphaFoldDB" id="A0A9X3S4D1"/>
<name>A0A9X3S4D1_9ACTN</name>